<evidence type="ECO:0000313" key="3">
    <source>
        <dbReference type="EMBL" id="KTD33416.1"/>
    </source>
</evidence>
<evidence type="ECO:0000256" key="2">
    <source>
        <dbReference type="ARBA" id="ARBA00022801"/>
    </source>
</evidence>
<dbReference type="InterPro" id="IPR006684">
    <property type="entry name" value="YbgC/YbaW"/>
</dbReference>
<dbReference type="AlphaFoldDB" id="A0A0W0WM63"/>
<dbReference type="GO" id="GO:0047617">
    <property type="term" value="F:fatty acyl-CoA hydrolase activity"/>
    <property type="evidence" value="ECO:0007669"/>
    <property type="project" value="TreeGrafter"/>
</dbReference>
<keyword evidence="4" id="KW-1185">Reference proteome</keyword>
<sequence>MNLKIFTWSSQVRAYEVDAQGIVNNAQYLSYFDNARTLQLMACGINWVELSHKGFNLILARAEIQFIKPLKAFQSFHIVSEVEQRGKLRLIFHQTLFVDNDTPACKGINTVVCVDNQRNKPVAIDTIFSVASQ</sequence>
<gene>
    <name evidence="3" type="primary">ybgC</name>
    <name evidence="3" type="ORF">Lisr_0355</name>
</gene>
<evidence type="ECO:0000313" key="4">
    <source>
        <dbReference type="Proteomes" id="UP000054761"/>
    </source>
</evidence>
<proteinExistence type="inferred from homology"/>
<organism evidence="3 4">
    <name type="scientific">Legionella israelensis</name>
    <dbReference type="NCBI Taxonomy" id="454"/>
    <lineage>
        <taxon>Bacteria</taxon>
        <taxon>Pseudomonadati</taxon>
        <taxon>Pseudomonadota</taxon>
        <taxon>Gammaproteobacteria</taxon>
        <taxon>Legionellales</taxon>
        <taxon>Legionellaceae</taxon>
        <taxon>Legionella</taxon>
    </lineage>
</organism>
<dbReference type="Proteomes" id="UP000054761">
    <property type="component" value="Unassembled WGS sequence"/>
</dbReference>
<dbReference type="CDD" id="cd00586">
    <property type="entry name" value="4HBT"/>
    <property type="match status" value="1"/>
</dbReference>
<dbReference type="InterPro" id="IPR050563">
    <property type="entry name" value="4-hydroxybenzoyl-CoA_TE"/>
</dbReference>
<dbReference type="OrthoDB" id="9799036at2"/>
<name>A0A0W0WM63_9GAMM</name>
<dbReference type="RefSeq" id="WP_058500745.1">
    <property type="nucleotide sequence ID" value="NZ_CAAAJA010000041.1"/>
</dbReference>
<comment type="caution">
    <text evidence="3">The sequence shown here is derived from an EMBL/GenBank/DDBJ whole genome shotgun (WGS) entry which is preliminary data.</text>
</comment>
<dbReference type="SUPFAM" id="SSF54637">
    <property type="entry name" value="Thioesterase/thiol ester dehydrase-isomerase"/>
    <property type="match status" value="1"/>
</dbReference>
<protein>
    <submittedName>
        <fullName evidence="3">Acyl-CoA thioesterase</fullName>
    </submittedName>
</protein>
<dbReference type="PANTHER" id="PTHR31793:SF27">
    <property type="entry name" value="NOVEL THIOESTERASE SUPERFAMILY DOMAIN AND SAPOSIN A-TYPE DOMAIN CONTAINING PROTEIN (0610012H03RIK)"/>
    <property type="match status" value="1"/>
</dbReference>
<dbReference type="NCBIfam" id="TIGR00051">
    <property type="entry name" value="YbgC/FadM family acyl-CoA thioesterase"/>
    <property type="match status" value="1"/>
</dbReference>
<keyword evidence="2" id="KW-0378">Hydrolase</keyword>
<dbReference type="PANTHER" id="PTHR31793">
    <property type="entry name" value="4-HYDROXYBENZOYL-COA THIOESTERASE FAMILY MEMBER"/>
    <property type="match status" value="1"/>
</dbReference>
<dbReference type="InterPro" id="IPR029069">
    <property type="entry name" value="HotDog_dom_sf"/>
</dbReference>
<dbReference type="PATRIC" id="fig|454.4.peg.370"/>
<comment type="similarity">
    <text evidence="1">Belongs to the 4-hydroxybenzoyl-CoA thioesterase family.</text>
</comment>
<dbReference type="STRING" id="454.Lisr_0355"/>
<evidence type="ECO:0000256" key="1">
    <source>
        <dbReference type="ARBA" id="ARBA00005953"/>
    </source>
</evidence>
<dbReference type="EMBL" id="LNYH01000010">
    <property type="protein sequence ID" value="KTD33416.1"/>
    <property type="molecule type" value="Genomic_DNA"/>
</dbReference>
<accession>A0A0W0WM63</accession>
<reference evidence="3 4" key="1">
    <citation type="submission" date="2015-11" db="EMBL/GenBank/DDBJ databases">
        <title>Genomic analysis of 38 Legionella species identifies large and diverse effector repertoires.</title>
        <authorList>
            <person name="Burstein D."/>
            <person name="Amaro F."/>
            <person name="Zusman T."/>
            <person name="Lifshitz Z."/>
            <person name="Cohen O."/>
            <person name="Gilbert J.A."/>
            <person name="Pupko T."/>
            <person name="Shuman H.A."/>
            <person name="Segal G."/>
        </authorList>
    </citation>
    <scope>NUCLEOTIDE SEQUENCE [LARGE SCALE GENOMIC DNA]</scope>
    <source>
        <strain evidence="3 4">Bercovier 4</strain>
    </source>
</reference>
<dbReference type="Pfam" id="PF13279">
    <property type="entry name" value="4HBT_2"/>
    <property type="match status" value="1"/>
</dbReference>
<dbReference type="Gene3D" id="3.10.129.10">
    <property type="entry name" value="Hotdog Thioesterase"/>
    <property type="match status" value="1"/>
</dbReference>